<protein>
    <submittedName>
        <fullName evidence="2">Phage portal protein</fullName>
    </submittedName>
</protein>
<keyword evidence="3" id="KW-1185">Reference proteome</keyword>
<reference evidence="2" key="1">
    <citation type="submission" date="2024-05" db="EMBL/GenBank/DDBJ databases">
        <authorList>
            <person name="Jung D.-H."/>
        </authorList>
    </citation>
    <scope>NUCLEOTIDE SEQUENCE</scope>
    <source>
        <strain evidence="2">JA-25</strain>
    </source>
</reference>
<accession>A0ABX0QER8</accession>
<comment type="caution">
    <text evidence="2">The sequence shown here is derived from an EMBL/GenBank/DDBJ whole genome shotgun (WGS) entry which is preliminary data.</text>
</comment>
<sequence>MIQFKRLDHVLVAIPERKTDEARAFYAQVLGLTEIPGDHPAGAIWFEIADVQLHLREEAGGSLSLRHPAFEVTDLEEAKRELLAKGIEISYSSVIEGRDRFFIRDPFGNRMEFIQYE</sequence>
<dbReference type="Proteomes" id="UP000606008">
    <property type="component" value="Unassembled WGS sequence"/>
</dbReference>
<name>A0ABX0QER8_9BACT</name>
<dbReference type="PANTHER" id="PTHR39175">
    <property type="entry name" value="FAMILY PROTEIN, PUTATIVE (AFU_ORTHOLOGUE AFUA_3G15060)-RELATED"/>
    <property type="match status" value="1"/>
</dbReference>
<dbReference type="Gene3D" id="3.10.180.10">
    <property type="entry name" value="2,3-Dihydroxybiphenyl 1,2-Dioxygenase, domain 1"/>
    <property type="match status" value="1"/>
</dbReference>
<evidence type="ECO:0000313" key="3">
    <source>
        <dbReference type="Proteomes" id="UP000606008"/>
    </source>
</evidence>
<dbReference type="InterPro" id="IPR037523">
    <property type="entry name" value="VOC_core"/>
</dbReference>
<dbReference type="InterPro" id="IPR004360">
    <property type="entry name" value="Glyas_Fos-R_dOase_dom"/>
</dbReference>
<feature type="domain" description="VOC" evidence="1">
    <location>
        <begin position="6"/>
        <end position="116"/>
    </location>
</feature>
<proteinExistence type="predicted"/>
<dbReference type="Pfam" id="PF00903">
    <property type="entry name" value="Glyoxalase"/>
    <property type="match status" value="1"/>
</dbReference>
<evidence type="ECO:0000313" key="2">
    <source>
        <dbReference type="EMBL" id="NID10914.1"/>
    </source>
</evidence>
<evidence type="ECO:0000259" key="1">
    <source>
        <dbReference type="PROSITE" id="PS51819"/>
    </source>
</evidence>
<gene>
    <name evidence="2" type="ORF">F7231_12105</name>
</gene>
<dbReference type="EMBL" id="WAEL01000004">
    <property type="protein sequence ID" value="NID10914.1"/>
    <property type="molecule type" value="Genomic_DNA"/>
</dbReference>
<dbReference type="InterPro" id="IPR029068">
    <property type="entry name" value="Glyas_Bleomycin-R_OHBP_Dase"/>
</dbReference>
<dbReference type="PANTHER" id="PTHR39175:SF1">
    <property type="entry name" value="FAMILY PROTEIN, PUTATIVE (AFU_ORTHOLOGUE AFUA_3G15060)-RELATED"/>
    <property type="match status" value="1"/>
</dbReference>
<dbReference type="RefSeq" id="WP_166692083.1">
    <property type="nucleotide sequence ID" value="NZ_WAEL01000004.1"/>
</dbReference>
<organism evidence="2 3">
    <name type="scientific">Fibrivirga algicola</name>
    <dbReference type="NCBI Taxonomy" id="2950420"/>
    <lineage>
        <taxon>Bacteria</taxon>
        <taxon>Pseudomonadati</taxon>
        <taxon>Bacteroidota</taxon>
        <taxon>Cytophagia</taxon>
        <taxon>Cytophagales</taxon>
        <taxon>Spirosomataceae</taxon>
        <taxon>Fibrivirga</taxon>
    </lineage>
</organism>
<dbReference type="PROSITE" id="PS51819">
    <property type="entry name" value="VOC"/>
    <property type="match status" value="1"/>
</dbReference>
<dbReference type="SUPFAM" id="SSF54593">
    <property type="entry name" value="Glyoxalase/Bleomycin resistance protein/Dihydroxybiphenyl dioxygenase"/>
    <property type="match status" value="1"/>
</dbReference>